<dbReference type="FunFam" id="2.40.50.140:FF:000025">
    <property type="entry name" value="40S ribosomal protein S28"/>
    <property type="match status" value="1"/>
</dbReference>
<feature type="compositionally biased region" description="Acidic residues" evidence="4">
    <location>
        <begin position="860"/>
        <end position="872"/>
    </location>
</feature>
<dbReference type="GO" id="GO:0005737">
    <property type="term" value="C:cytoplasm"/>
    <property type="evidence" value="ECO:0007669"/>
    <property type="project" value="TreeGrafter"/>
</dbReference>
<accession>A0AAV5RXB9</accession>
<evidence type="ECO:0000259" key="6">
    <source>
        <dbReference type="Pfam" id="PF24181"/>
    </source>
</evidence>
<dbReference type="GO" id="GO:0005840">
    <property type="term" value="C:ribosome"/>
    <property type="evidence" value="ECO:0007669"/>
    <property type="project" value="UniProtKB-KW"/>
</dbReference>
<evidence type="ECO:0000259" key="5">
    <source>
        <dbReference type="Pfam" id="PF24173"/>
    </source>
</evidence>
<dbReference type="InterPro" id="IPR057567">
    <property type="entry name" value="TPR_TTI1_C"/>
</dbReference>
<organism evidence="8 9">
    <name type="scientific">Maudiozyma humilis</name>
    <name type="common">Sour dough yeast</name>
    <name type="synonym">Kazachstania humilis</name>
    <dbReference type="NCBI Taxonomy" id="51915"/>
    <lineage>
        <taxon>Eukaryota</taxon>
        <taxon>Fungi</taxon>
        <taxon>Dikarya</taxon>
        <taxon>Ascomycota</taxon>
        <taxon>Saccharomycotina</taxon>
        <taxon>Saccharomycetes</taxon>
        <taxon>Saccharomycetales</taxon>
        <taxon>Saccharomycetaceae</taxon>
        <taxon>Maudiozyma</taxon>
    </lineage>
</organism>
<gene>
    <name evidence="8" type="ORF">DAKH74_027010</name>
</gene>
<dbReference type="PIRSF" id="PIRSF005250">
    <property type="entry name" value="UCP005250"/>
    <property type="match status" value="1"/>
</dbReference>
<dbReference type="PANTHER" id="PTHR18460:SF3">
    <property type="entry name" value="TELO2-INTERACTING PROTEIN 1 HOMOLOG"/>
    <property type="match status" value="1"/>
</dbReference>
<dbReference type="InterPro" id="IPR016441">
    <property type="entry name" value="Tti1"/>
</dbReference>
<comment type="caution">
    <text evidence="8">The sequence shown here is derived from an EMBL/GenBank/DDBJ whole genome shotgun (WGS) entry which is preliminary data.</text>
</comment>
<evidence type="ECO:0000256" key="2">
    <source>
        <dbReference type="ARBA" id="ARBA00022980"/>
    </source>
</evidence>
<dbReference type="InterPro" id="IPR016024">
    <property type="entry name" value="ARM-type_fold"/>
</dbReference>
<sequence length="1096" mass="122788">MDTKTPVTLAKVIKVLGRTGSRGGVTQVRVEFLEDTSRTIVRNVKGPVRENDILVLMESEREARPVFDPNSNELLSALRDLDQVLQRLQQDSTVADEWSPKLADYVFTPVASLLKQESLSDSSIRYVLSIIAMLLHTTWAQRGAFSNELAKQLLPVVTYLINPTKEDKDLSGKPTEFKNAAATVLLRYLQAVRAQEYIESFFSIENGTMPAMAHTVTVLLAILVDCMQHPDIQQKCLDALGTLFNDLLRDGETLSYILPGNVSSMAKVMVAPGRSANFSIVCGILDLLQSLLVQVYDDIELNAFVNTVYDVTDLVNEVGVTKEFSNEIVINPHPSEKHRNNSWLRATSAQVNLALRGFISKLIKRDNISINDSMVNFSKNILKRCAKSLEVCRPVLVSVFLQLKVDPDAILASNKLLLNEHISNALTKLHTNIEFDNSEDISVLEFAIGKFSQYTTNQSILLDVSISILDVLNADNDTNALITTKKKDVIIQQSSNVIISDQFNISKSSKKVNIFNRFTRETETSIQSLLGKIGKSLSQKGDLTDAIETITSNLNESGELSHRVNALWVITSMLKGLKVLHKVDKETDQYLTFDDIDEDTTLIPTVDNNEPCFLTLELANNLAEDISILSEGKGLTKEQESALCTVLSSIDAVAGIMGQGFSDELIDYIYVVIDNLASSSPQVRQYAQMCASTIASELYNGDVKELISDNMDYLIDSVSNRLNSGMTDRVTTVLMVIYKLVGYKALESFSDILETIFKLIDYYHGYAELCLQFFQLFKVIVIEMKYAYMDTGVPLLGDEHIIKSTFTPWGITNTSQLLRILDKTAHSDDIINGDVDMEFKDGEPQNFQEYFDQKLKQHEEDSDDDIEDADELENGKAPNPTDEESWTSPIPKESYRILLQIFAYGDRLLKHDSKPLRVIILEVNSLIVPLLASQYNSMLPQIAHLWDSTVHCTLDSDYSIVNEACKCITEMIHYSGDFLSSRFIELWTLLNEKCVLMRDVRSRISASSRNGSTSSLRSTETLSLDLHAKLPPLINNALLSLSFMLLEGISFTEIQLQETTLLEMLTYCSAVMPHRDISEKSLHLGDIMWKIQNNSI</sequence>
<keyword evidence="9" id="KW-1185">Reference proteome</keyword>
<evidence type="ECO:0000313" key="8">
    <source>
        <dbReference type="EMBL" id="GMM56085.1"/>
    </source>
</evidence>
<dbReference type="HAMAP" id="MF_00292">
    <property type="entry name" value="Ribosomal_eS28"/>
    <property type="match status" value="1"/>
</dbReference>
<dbReference type="GO" id="GO:1990904">
    <property type="term" value="C:ribonucleoprotein complex"/>
    <property type="evidence" value="ECO:0007669"/>
    <property type="project" value="UniProtKB-KW"/>
</dbReference>
<dbReference type="Pfam" id="PF24173">
    <property type="entry name" value="TPR_TTI1_N"/>
    <property type="match status" value="1"/>
</dbReference>
<name>A0AAV5RXB9_MAUHU</name>
<dbReference type="InterPro" id="IPR049362">
    <property type="entry name" value="TTI1_rpt"/>
</dbReference>
<evidence type="ECO:0000256" key="3">
    <source>
        <dbReference type="ARBA" id="ARBA00023274"/>
    </source>
</evidence>
<dbReference type="Pfam" id="PF21547">
    <property type="entry name" value="TTI1"/>
    <property type="match status" value="1"/>
</dbReference>
<dbReference type="AlphaFoldDB" id="A0AAV5RXB9"/>
<dbReference type="InterPro" id="IPR012340">
    <property type="entry name" value="NA-bd_OB-fold"/>
</dbReference>
<dbReference type="InterPro" id="IPR052587">
    <property type="entry name" value="TELO2-interacting_protein_1"/>
</dbReference>
<reference evidence="8 9" key="1">
    <citation type="journal article" date="2023" name="Elife">
        <title>Identification of key yeast species and microbe-microbe interactions impacting larval growth of Drosophila in the wild.</title>
        <authorList>
            <person name="Mure A."/>
            <person name="Sugiura Y."/>
            <person name="Maeda R."/>
            <person name="Honda K."/>
            <person name="Sakurai N."/>
            <person name="Takahashi Y."/>
            <person name="Watada M."/>
            <person name="Katoh T."/>
            <person name="Gotoh A."/>
            <person name="Gotoh Y."/>
            <person name="Taniguchi I."/>
            <person name="Nakamura K."/>
            <person name="Hayashi T."/>
            <person name="Katayama T."/>
            <person name="Uemura T."/>
            <person name="Hattori Y."/>
        </authorList>
    </citation>
    <scope>NUCLEOTIDE SEQUENCE [LARGE SCALE GENOMIC DNA]</scope>
    <source>
        <strain evidence="8 9">KH-74</strain>
    </source>
</reference>
<dbReference type="SUPFAM" id="SSF48371">
    <property type="entry name" value="ARM repeat"/>
    <property type="match status" value="1"/>
</dbReference>
<dbReference type="Gene3D" id="2.40.50.140">
    <property type="entry name" value="Nucleic acid-binding proteins"/>
    <property type="match status" value="1"/>
</dbReference>
<dbReference type="GO" id="GO:0003735">
    <property type="term" value="F:structural constituent of ribosome"/>
    <property type="evidence" value="ECO:0007669"/>
    <property type="project" value="InterPro"/>
</dbReference>
<dbReference type="Pfam" id="PF01200">
    <property type="entry name" value="Ribosomal_S28e"/>
    <property type="match status" value="1"/>
</dbReference>
<feature type="domain" description="TEL2-interacting protein 1 second TPR" evidence="7">
    <location>
        <begin position="411"/>
        <end position="667"/>
    </location>
</feature>
<keyword evidence="2" id="KW-0689">Ribosomal protein</keyword>
<feature type="region of interest" description="Disordered" evidence="4">
    <location>
        <begin position="858"/>
        <end position="888"/>
    </location>
</feature>
<dbReference type="Pfam" id="PF24181">
    <property type="entry name" value="TPR_TTI1_C"/>
    <property type="match status" value="1"/>
</dbReference>
<feature type="domain" description="TTI1 C-terminal TPR" evidence="6">
    <location>
        <begin position="845"/>
        <end position="985"/>
    </location>
</feature>
<feature type="domain" description="TTI1 N-terminal TPR" evidence="5">
    <location>
        <begin position="75"/>
        <end position="405"/>
    </location>
</feature>
<evidence type="ECO:0000313" key="9">
    <source>
        <dbReference type="Proteomes" id="UP001377567"/>
    </source>
</evidence>
<dbReference type="Proteomes" id="UP001377567">
    <property type="component" value="Unassembled WGS sequence"/>
</dbReference>
<dbReference type="GO" id="GO:0006412">
    <property type="term" value="P:translation"/>
    <property type="evidence" value="ECO:0007669"/>
    <property type="project" value="InterPro"/>
</dbReference>
<comment type="similarity">
    <text evidence="1">Belongs to the eukaryotic ribosomal protein eS28 family.</text>
</comment>
<proteinExistence type="inferred from homology"/>
<evidence type="ECO:0000256" key="1">
    <source>
        <dbReference type="ARBA" id="ARBA00005943"/>
    </source>
</evidence>
<dbReference type="InterPro" id="IPR000289">
    <property type="entry name" value="Ribosomal_eS28"/>
</dbReference>
<dbReference type="Pfam" id="PF26245">
    <property type="entry name" value="TPR_TTI1_2nd_yeast"/>
    <property type="match status" value="1"/>
</dbReference>
<dbReference type="InterPro" id="IPR057566">
    <property type="entry name" value="TPR_TTI1_N"/>
</dbReference>
<evidence type="ECO:0000259" key="7">
    <source>
        <dbReference type="Pfam" id="PF26245"/>
    </source>
</evidence>
<dbReference type="EMBL" id="BTGD01000006">
    <property type="protein sequence ID" value="GMM56085.1"/>
    <property type="molecule type" value="Genomic_DNA"/>
</dbReference>
<keyword evidence="3" id="KW-0687">Ribonucleoprotein</keyword>
<dbReference type="PANTHER" id="PTHR18460">
    <property type="entry name" value="TEL2 INTERACTING PROTEIN 1 TTI1 FAMILY MEMBER"/>
    <property type="match status" value="1"/>
</dbReference>
<evidence type="ECO:0000256" key="4">
    <source>
        <dbReference type="SAM" id="MobiDB-lite"/>
    </source>
</evidence>
<dbReference type="SUPFAM" id="SSF50249">
    <property type="entry name" value="Nucleic acid-binding proteins"/>
    <property type="match status" value="1"/>
</dbReference>
<dbReference type="InterPro" id="IPR059075">
    <property type="entry name" value="TPR_TTI1_2nd_yeast"/>
</dbReference>
<protein>
    <submittedName>
        <fullName evidence="8">Tti1 protein</fullName>
    </submittedName>
</protein>
<dbReference type="CDD" id="cd04457">
    <property type="entry name" value="S1_S28E"/>
    <property type="match status" value="1"/>
</dbReference>